<name>A0AAV9F094_ACOCL</name>
<accession>A0AAV9F094</accession>
<dbReference type="AlphaFoldDB" id="A0AAV9F094"/>
<protein>
    <submittedName>
        <fullName evidence="1">Uncharacterized protein</fullName>
    </submittedName>
</protein>
<proteinExistence type="predicted"/>
<dbReference type="Proteomes" id="UP001180020">
    <property type="component" value="Unassembled WGS sequence"/>
</dbReference>
<keyword evidence="2" id="KW-1185">Reference proteome</keyword>
<evidence type="ECO:0000313" key="2">
    <source>
        <dbReference type="Proteomes" id="UP001180020"/>
    </source>
</evidence>
<gene>
    <name evidence="1" type="ORF">QJS10_CPB04g00341</name>
</gene>
<evidence type="ECO:0000313" key="1">
    <source>
        <dbReference type="EMBL" id="KAK1318573.1"/>
    </source>
</evidence>
<dbReference type="EMBL" id="JAUJYO010000004">
    <property type="protein sequence ID" value="KAK1318573.1"/>
    <property type="molecule type" value="Genomic_DNA"/>
</dbReference>
<sequence length="60" mass="7350">MLRRDMRLRREYLYRKSLEGKESFVDWIEGKPIPTEIRNEETALRKETIRQQVQEGGHFE</sequence>
<organism evidence="1 2">
    <name type="scientific">Acorus calamus</name>
    <name type="common">Sweet flag</name>
    <dbReference type="NCBI Taxonomy" id="4465"/>
    <lineage>
        <taxon>Eukaryota</taxon>
        <taxon>Viridiplantae</taxon>
        <taxon>Streptophyta</taxon>
        <taxon>Embryophyta</taxon>
        <taxon>Tracheophyta</taxon>
        <taxon>Spermatophyta</taxon>
        <taxon>Magnoliopsida</taxon>
        <taxon>Liliopsida</taxon>
        <taxon>Acoraceae</taxon>
        <taxon>Acorus</taxon>
    </lineage>
</organism>
<reference evidence="1" key="1">
    <citation type="journal article" date="2023" name="Nat. Commun.">
        <title>Diploid and tetraploid genomes of Acorus and the evolution of monocots.</title>
        <authorList>
            <person name="Ma L."/>
            <person name="Liu K.W."/>
            <person name="Li Z."/>
            <person name="Hsiao Y.Y."/>
            <person name="Qi Y."/>
            <person name="Fu T."/>
            <person name="Tang G.D."/>
            <person name="Zhang D."/>
            <person name="Sun W.H."/>
            <person name="Liu D.K."/>
            <person name="Li Y."/>
            <person name="Chen G.Z."/>
            <person name="Liu X.D."/>
            <person name="Liao X.Y."/>
            <person name="Jiang Y.T."/>
            <person name="Yu X."/>
            <person name="Hao Y."/>
            <person name="Huang J."/>
            <person name="Zhao X.W."/>
            <person name="Ke S."/>
            <person name="Chen Y.Y."/>
            <person name="Wu W.L."/>
            <person name="Hsu J.L."/>
            <person name="Lin Y.F."/>
            <person name="Huang M.D."/>
            <person name="Li C.Y."/>
            <person name="Huang L."/>
            <person name="Wang Z.W."/>
            <person name="Zhao X."/>
            <person name="Zhong W.Y."/>
            <person name="Peng D.H."/>
            <person name="Ahmad S."/>
            <person name="Lan S."/>
            <person name="Zhang J.S."/>
            <person name="Tsai W.C."/>
            <person name="Van de Peer Y."/>
            <person name="Liu Z.J."/>
        </authorList>
    </citation>
    <scope>NUCLEOTIDE SEQUENCE</scope>
    <source>
        <strain evidence="1">CP</strain>
    </source>
</reference>
<reference evidence="1" key="2">
    <citation type="submission" date="2023-06" db="EMBL/GenBank/DDBJ databases">
        <authorList>
            <person name="Ma L."/>
            <person name="Liu K.-W."/>
            <person name="Li Z."/>
            <person name="Hsiao Y.-Y."/>
            <person name="Qi Y."/>
            <person name="Fu T."/>
            <person name="Tang G."/>
            <person name="Zhang D."/>
            <person name="Sun W.-H."/>
            <person name="Liu D.-K."/>
            <person name="Li Y."/>
            <person name="Chen G.-Z."/>
            <person name="Liu X.-D."/>
            <person name="Liao X.-Y."/>
            <person name="Jiang Y.-T."/>
            <person name="Yu X."/>
            <person name="Hao Y."/>
            <person name="Huang J."/>
            <person name="Zhao X.-W."/>
            <person name="Ke S."/>
            <person name="Chen Y.-Y."/>
            <person name="Wu W.-L."/>
            <person name="Hsu J.-L."/>
            <person name="Lin Y.-F."/>
            <person name="Huang M.-D."/>
            <person name="Li C.-Y."/>
            <person name="Huang L."/>
            <person name="Wang Z.-W."/>
            <person name="Zhao X."/>
            <person name="Zhong W.-Y."/>
            <person name="Peng D.-H."/>
            <person name="Ahmad S."/>
            <person name="Lan S."/>
            <person name="Zhang J.-S."/>
            <person name="Tsai W.-C."/>
            <person name="Van De Peer Y."/>
            <person name="Liu Z.-J."/>
        </authorList>
    </citation>
    <scope>NUCLEOTIDE SEQUENCE</scope>
    <source>
        <strain evidence="1">CP</strain>
        <tissue evidence="1">Leaves</tissue>
    </source>
</reference>
<comment type="caution">
    <text evidence="1">The sequence shown here is derived from an EMBL/GenBank/DDBJ whole genome shotgun (WGS) entry which is preliminary data.</text>
</comment>